<keyword evidence="1" id="KW-0328">Glycosyltransferase</keyword>
<proteinExistence type="predicted"/>
<dbReference type="PANTHER" id="PTHR12526">
    <property type="entry name" value="GLYCOSYLTRANSFERASE"/>
    <property type="match status" value="1"/>
</dbReference>
<dbReference type="SUPFAM" id="SSF53756">
    <property type="entry name" value="UDP-Glycosyltransferase/glycogen phosphorylase"/>
    <property type="match status" value="2"/>
</dbReference>
<protein>
    <recommendedName>
        <fullName evidence="3">Glycosyl transferase family 1 domain-containing protein</fullName>
    </recommendedName>
</protein>
<accession>A0A6C0BPY8</accession>
<evidence type="ECO:0000256" key="1">
    <source>
        <dbReference type="ARBA" id="ARBA00022676"/>
    </source>
</evidence>
<dbReference type="Pfam" id="PF00534">
    <property type="entry name" value="Glycos_transf_1"/>
    <property type="match status" value="1"/>
</dbReference>
<reference evidence="4" key="1">
    <citation type="journal article" date="2020" name="Nature">
        <title>Giant virus diversity and host interactions through global metagenomics.</title>
        <authorList>
            <person name="Schulz F."/>
            <person name="Roux S."/>
            <person name="Paez-Espino D."/>
            <person name="Jungbluth S."/>
            <person name="Walsh D.A."/>
            <person name="Denef V.J."/>
            <person name="McMahon K.D."/>
            <person name="Konstantinidis K.T."/>
            <person name="Eloe-Fadrosh E.A."/>
            <person name="Kyrpides N.C."/>
            <person name="Woyke T."/>
        </authorList>
    </citation>
    <scope>NUCLEOTIDE SEQUENCE</scope>
    <source>
        <strain evidence="4">GVMAG-M-3300017989-17</strain>
    </source>
</reference>
<name>A0A6C0BPY8_9ZZZZ</name>
<feature type="domain" description="Glycosyl transferase family 1" evidence="3">
    <location>
        <begin position="670"/>
        <end position="754"/>
    </location>
</feature>
<dbReference type="EMBL" id="MN739204">
    <property type="protein sequence ID" value="QHS93458.1"/>
    <property type="molecule type" value="Genomic_DNA"/>
</dbReference>
<keyword evidence="2" id="KW-0808">Transferase</keyword>
<dbReference type="AlphaFoldDB" id="A0A6C0BPY8"/>
<evidence type="ECO:0000313" key="4">
    <source>
        <dbReference type="EMBL" id="QHS93458.1"/>
    </source>
</evidence>
<evidence type="ECO:0000259" key="3">
    <source>
        <dbReference type="Pfam" id="PF00534"/>
    </source>
</evidence>
<dbReference type="InterPro" id="IPR001296">
    <property type="entry name" value="Glyco_trans_1"/>
</dbReference>
<dbReference type="Gene3D" id="3.40.50.2000">
    <property type="entry name" value="Glycogen Phosphorylase B"/>
    <property type="match status" value="2"/>
</dbReference>
<evidence type="ECO:0000256" key="2">
    <source>
        <dbReference type="ARBA" id="ARBA00022679"/>
    </source>
</evidence>
<dbReference type="PANTHER" id="PTHR12526:SF510">
    <property type="entry name" value="D-INOSITOL 3-PHOSPHATE GLYCOSYLTRANSFERASE"/>
    <property type="match status" value="1"/>
</dbReference>
<dbReference type="Pfam" id="PF13692">
    <property type="entry name" value="Glyco_trans_1_4"/>
    <property type="match status" value="1"/>
</dbReference>
<sequence length="806" mass="91116">MRNIRYGIVTKWGYPFGGGEQFMYGTMLWAKQANMDPYWISFYQPSNEHYPTFSAVDVVFDGLHCGKLIHVPGGYTDESLKTWLQLLQIDFVHHQGHLRVEMLNVCVSLNIPFIAGFHFWHGAIVLDESKQNDRMLENAGAHQVDENFAHVLEKSAQVYVASPFMVDVIEKVTDVRLENVILASAGCESSQLHPLSPAPGERVNDFIGRRMQKMGRFDDQQAVVSAMSIHKLKGGELFFHLFKNMPDIPFLGVEVELFSDGLGKKIKMAAEFQSGAGVEIIPRVSDIREVHCRTRVMLIPSLVDETFCRVALEAMINGIPIVTTGAGNIKYLVGDAGIVIPDRLFSAGEKSTGNQGPAGDQVVCPVPLQPWMEAVRKLYTDDAEWLKYHRRALQRAQECGEMQSSLSFLRVCVNSTRESARYNVAFFSPWCDQGLGIQCKRYVDILHNDPSFGKLFRTHVFAFRPYFVEDRPMDERHQRDPSEWDHPRIYYSPNVREKVTDDEIVEFITRYNIGKVIIPETCWFRVFEMAKLLKSHNVKVYAVPNIEIVRRDEIGKHRHFHRILCNSYFCESVFQANGYTNTSYVGYSQGSDALDTIPPLRARSGDGSDVGTVRFLNVGGMNAITRKQCLKVCQAFALAMKSISSGDAHLICTIQGDYPPEIDAYRSHPDMTIITEHLPFSQLKKMYHECHVNVQVSKHEGLGIGFFESISIGKPVITLDAMPHGEIIVPDVNGWTVPCNMQPMQDNTDSFLESAHFEPADLAETFVRIIREKSKLSALSQSTLADYHARYGREKFARAFVGALTE</sequence>
<dbReference type="GO" id="GO:0016757">
    <property type="term" value="F:glycosyltransferase activity"/>
    <property type="evidence" value="ECO:0007669"/>
    <property type="project" value="UniProtKB-KW"/>
</dbReference>
<organism evidence="4">
    <name type="scientific">viral metagenome</name>
    <dbReference type="NCBI Taxonomy" id="1070528"/>
    <lineage>
        <taxon>unclassified sequences</taxon>
        <taxon>metagenomes</taxon>
        <taxon>organismal metagenomes</taxon>
    </lineage>
</organism>